<sequence>MLSFPDRQRKFEQLRAHWEAAETGEGIKMVGRREKQAPHHVVHEDLQNNAGSKFRRKLSHGLALISLTQRKSVPGRQLSSNASLAVSAPSTNDSSTAILEHDALLSPQADTASVSTSGDPPTPLQDGARASEDLQTPRQLPRSRTFSYIPRPVKLDADAQPVVELDESNDASLDTVMTDSKPLPPSRIPTPSPPQSKRRGSSPRQYLPSNSSLQASIATNRQSFMGIGNGSPAKATVRSRTTPNLVKATNTSQPASYMAPRRPGLKRPFASSTLQKPVLAENVPMNKRVAQRRSQIQDKAVKRESLAVPSAAFNRRSFGPGAPLAQNKRASFATPSASAKRLSSHLMRTPVTARGVSPKVQEGFHEPDAPRSSEEAPVIQSQSKDSESSPTPTLSTVDLIDPPLAPPPRLDVDNDTQRRTLGTPNGLGGVWRSSKVFAAANYQVRRFPRSSTFHHFGRRSEAPPPVPPIPHQYKPPSSSNLIHSRSTEAASVKSMSTFASVTASEVAENADEKNCTGTAGATSVPKARDDAPRPKAVSTSSSNLTALPPVLEKLNPKRTRRSISVTRSVKPTGDLHSQRHWSLTERFYPDSADNLTRVQVKDYMPPLYWAGRFQSRFDQWRTEAMVAVLNTEVKPEDEGPLGQCGLDDERKATILIFMQLRDLCASTQAADSLHEFEYRYRKDHKMLDTKHDLPPSLRKPEESTPKGPIGRAVRKLTPRKASFANLFKGKGWNRNDDTKPVDVPGHVRELQEITDLSSGLEATDSDSFESGSRQHAR</sequence>
<proteinExistence type="predicted"/>
<name>A0ACB6SHB8_9PLEO</name>
<evidence type="ECO:0000313" key="1">
    <source>
        <dbReference type="EMBL" id="KAF2633631.1"/>
    </source>
</evidence>
<protein>
    <submittedName>
        <fullName evidence="1">Uncharacterized protein</fullName>
    </submittedName>
</protein>
<keyword evidence="2" id="KW-1185">Reference proteome</keyword>
<dbReference type="Proteomes" id="UP000799754">
    <property type="component" value="Unassembled WGS sequence"/>
</dbReference>
<reference evidence="1" key="1">
    <citation type="journal article" date="2020" name="Stud. Mycol.">
        <title>101 Dothideomycetes genomes: a test case for predicting lifestyles and emergence of pathogens.</title>
        <authorList>
            <person name="Haridas S."/>
            <person name="Albert R."/>
            <person name="Binder M."/>
            <person name="Bloem J."/>
            <person name="Labutti K."/>
            <person name="Salamov A."/>
            <person name="Andreopoulos B."/>
            <person name="Baker S."/>
            <person name="Barry K."/>
            <person name="Bills G."/>
            <person name="Bluhm B."/>
            <person name="Cannon C."/>
            <person name="Castanera R."/>
            <person name="Culley D."/>
            <person name="Daum C."/>
            <person name="Ezra D."/>
            <person name="Gonzalez J."/>
            <person name="Henrissat B."/>
            <person name="Kuo A."/>
            <person name="Liang C."/>
            <person name="Lipzen A."/>
            <person name="Lutzoni F."/>
            <person name="Magnuson J."/>
            <person name="Mondo S."/>
            <person name="Nolan M."/>
            <person name="Ohm R."/>
            <person name="Pangilinan J."/>
            <person name="Park H.-J."/>
            <person name="Ramirez L."/>
            <person name="Alfaro M."/>
            <person name="Sun H."/>
            <person name="Tritt A."/>
            <person name="Yoshinaga Y."/>
            <person name="Zwiers L.-H."/>
            <person name="Turgeon B."/>
            <person name="Goodwin S."/>
            <person name="Spatafora J."/>
            <person name="Crous P."/>
            <person name="Grigoriev I."/>
        </authorList>
    </citation>
    <scope>NUCLEOTIDE SEQUENCE</scope>
    <source>
        <strain evidence="1">CBS 525.71</strain>
    </source>
</reference>
<evidence type="ECO:0000313" key="2">
    <source>
        <dbReference type="Proteomes" id="UP000799754"/>
    </source>
</evidence>
<accession>A0ACB6SHB8</accession>
<comment type="caution">
    <text evidence="1">The sequence shown here is derived from an EMBL/GenBank/DDBJ whole genome shotgun (WGS) entry which is preliminary data.</text>
</comment>
<organism evidence="1 2">
    <name type="scientific">Macroventuria anomochaeta</name>
    <dbReference type="NCBI Taxonomy" id="301207"/>
    <lineage>
        <taxon>Eukaryota</taxon>
        <taxon>Fungi</taxon>
        <taxon>Dikarya</taxon>
        <taxon>Ascomycota</taxon>
        <taxon>Pezizomycotina</taxon>
        <taxon>Dothideomycetes</taxon>
        <taxon>Pleosporomycetidae</taxon>
        <taxon>Pleosporales</taxon>
        <taxon>Pleosporineae</taxon>
        <taxon>Didymellaceae</taxon>
        <taxon>Macroventuria</taxon>
    </lineage>
</organism>
<gene>
    <name evidence="1" type="ORF">BU25DRAFT_464792</name>
</gene>
<dbReference type="EMBL" id="MU006701">
    <property type="protein sequence ID" value="KAF2633631.1"/>
    <property type="molecule type" value="Genomic_DNA"/>
</dbReference>